<protein>
    <submittedName>
        <fullName evidence="1">Uncharacterized protein</fullName>
    </submittedName>
</protein>
<dbReference type="EMBL" id="MU393435">
    <property type="protein sequence ID" value="KAI4868845.1"/>
    <property type="molecule type" value="Genomic_DNA"/>
</dbReference>
<dbReference type="Proteomes" id="UP001497700">
    <property type="component" value="Unassembled WGS sequence"/>
</dbReference>
<gene>
    <name evidence="1" type="ORF">F4820DRAFT_89859</name>
</gene>
<reference evidence="1 2" key="1">
    <citation type="journal article" date="2022" name="New Phytol.">
        <title>Ecological generalism drives hyperdiversity of secondary metabolite gene clusters in xylarialean endophytes.</title>
        <authorList>
            <person name="Franco M.E.E."/>
            <person name="Wisecaver J.H."/>
            <person name="Arnold A.E."/>
            <person name="Ju Y.M."/>
            <person name="Slot J.C."/>
            <person name="Ahrendt S."/>
            <person name="Moore L.P."/>
            <person name="Eastman K.E."/>
            <person name="Scott K."/>
            <person name="Konkel Z."/>
            <person name="Mondo S.J."/>
            <person name="Kuo A."/>
            <person name="Hayes R.D."/>
            <person name="Haridas S."/>
            <person name="Andreopoulos B."/>
            <person name="Riley R."/>
            <person name="LaButti K."/>
            <person name="Pangilinan J."/>
            <person name="Lipzen A."/>
            <person name="Amirebrahimi M."/>
            <person name="Yan J."/>
            <person name="Adam C."/>
            <person name="Keymanesh K."/>
            <person name="Ng V."/>
            <person name="Louie K."/>
            <person name="Northen T."/>
            <person name="Drula E."/>
            <person name="Henrissat B."/>
            <person name="Hsieh H.M."/>
            <person name="Youens-Clark K."/>
            <person name="Lutzoni F."/>
            <person name="Miadlikowska J."/>
            <person name="Eastwood D.C."/>
            <person name="Hamelin R.C."/>
            <person name="Grigoriev I.V."/>
            <person name="U'Ren J.M."/>
        </authorList>
    </citation>
    <scope>NUCLEOTIDE SEQUENCE [LARGE SCALE GENOMIC DNA]</scope>
    <source>
        <strain evidence="1 2">CBS 119005</strain>
    </source>
</reference>
<name>A0ACB9ZCC5_9PEZI</name>
<evidence type="ECO:0000313" key="2">
    <source>
        <dbReference type="Proteomes" id="UP001497700"/>
    </source>
</evidence>
<keyword evidence="2" id="KW-1185">Reference proteome</keyword>
<accession>A0ACB9ZCC5</accession>
<evidence type="ECO:0000313" key="1">
    <source>
        <dbReference type="EMBL" id="KAI4868845.1"/>
    </source>
</evidence>
<comment type="caution">
    <text evidence="1">The sequence shown here is derived from an EMBL/GenBank/DDBJ whole genome shotgun (WGS) entry which is preliminary data.</text>
</comment>
<proteinExistence type="predicted"/>
<sequence>MMGSLLAIPFGGLLLAQAVPAASATVPRGFHIYSSQSSFLRPVAVKAQETVTYQVDRTSDGRTSATRVVRACPRPLGTNASTSPTIPFQSADAPAANVLRYGIPMPDLDGVRPDDIPEDLNRRIMASSTEGSALWQLMSPEGRAVRLAAPAGSSGRRGRPWEARTPD</sequence>
<organism evidence="1 2">
    <name type="scientific">Hypoxylon rubiginosum</name>
    <dbReference type="NCBI Taxonomy" id="110542"/>
    <lineage>
        <taxon>Eukaryota</taxon>
        <taxon>Fungi</taxon>
        <taxon>Dikarya</taxon>
        <taxon>Ascomycota</taxon>
        <taxon>Pezizomycotina</taxon>
        <taxon>Sordariomycetes</taxon>
        <taxon>Xylariomycetidae</taxon>
        <taxon>Xylariales</taxon>
        <taxon>Hypoxylaceae</taxon>
        <taxon>Hypoxylon</taxon>
    </lineage>
</organism>